<gene>
    <name evidence="5" type="ORF">L21TH_1288</name>
</gene>
<dbReference type="InterPro" id="IPR011611">
    <property type="entry name" value="PfkB_dom"/>
</dbReference>
<organism evidence="5 6">
    <name type="scientific">Caldisalinibacter kiritimatiensis</name>
    <dbReference type="NCBI Taxonomy" id="1304284"/>
    <lineage>
        <taxon>Bacteria</taxon>
        <taxon>Bacillati</taxon>
        <taxon>Bacillota</taxon>
        <taxon>Tissierellia</taxon>
        <taxon>Tissierellales</taxon>
        <taxon>Thermohalobacteraceae</taxon>
        <taxon>Caldisalinibacter</taxon>
    </lineage>
</organism>
<dbReference type="Proteomes" id="UP000013378">
    <property type="component" value="Unassembled WGS sequence"/>
</dbReference>
<protein>
    <submittedName>
        <fullName evidence="5">Pseudouridine kinase</fullName>
        <ecNumber evidence="5">2.7.1.83</ecNumber>
    </submittedName>
</protein>
<comment type="caution">
    <text evidence="5">The sequence shown here is derived from an EMBL/GenBank/DDBJ whole genome shotgun (WGS) entry which is preliminary data.</text>
</comment>
<dbReference type="PATRIC" id="fig|1304284.3.peg.1258"/>
<dbReference type="InterPro" id="IPR036390">
    <property type="entry name" value="WH_DNA-bd_sf"/>
</dbReference>
<dbReference type="PANTHER" id="PTHR10584">
    <property type="entry name" value="SUGAR KINASE"/>
    <property type="match status" value="1"/>
</dbReference>
<dbReference type="SUPFAM" id="SSF53613">
    <property type="entry name" value="Ribokinase-like"/>
    <property type="match status" value="1"/>
</dbReference>
<evidence type="ECO:0000313" key="5">
    <source>
        <dbReference type="EMBL" id="EOD00687.1"/>
    </source>
</evidence>
<name>R1AVJ9_9FIRM</name>
<feature type="domain" description="HTH crp-type" evidence="4">
    <location>
        <begin position="10"/>
        <end position="55"/>
    </location>
</feature>
<dbReference type="SUPFAM" id="SSF46785">
    <property type="entry name" value="Winged helix' DNA-binding domain"/>
    <property type="match status" value="1"/>
</dbReference>
<dbReference type="PRINTS" id="PR00990">
    <property type="entry name" value="RIBOKINASE"/>
</dbReference>
<sequence>MTNREKEIFELIRKNPMISQQEIADTLGIARSSVAVHIGNLIKKGYIKGKGYILKEERYVTVIGGTNIDIQGFTRNKLVMKDSNPGKVRLSLGGVGRNIAENLVKLGVPVKLLSVVGDDVYGKKIIEECRLAGIDMDNMLILNDKQTSTYLSILDETGDMRVAISDMDIFQKLNSNYITEKSHLIKNSEVVIIDTNIPKDTIEYLITNFGDKVFFLDTVSTTKAKKVKDMIGKFHTIKPNRLEAEILSDIKIENINDAKKASVYFLERGVKRVFITLGKEGVYYADEGCLGIIRPPKINVINATGAGDAFMAALVYSYIHKFDVQKSAKYGIFASLLALSHENTINPNMSVEKINELKGVDKTC</sequence>
<dbReference type="InterPro" id="IPR036388">
    <property type="entry name" value="WH-like_DNA-bd_sf"/>
</dbReference>
<reference evidence="5 6" key="1">
    <citation type="journal article" date="2015" name="Geomicrobiol. J.">
        <title>Caldisalinibacter kiritimatiensis gen. nov., sp. nov., a moderately thermohalophilic thiosulfate-reducing bacterium from a hypersaline microbial mat.</title>
        <authorList>
            <person name="Ben Hania W."/>
            <person name="Joseph M."/>
            <person name="Fiebig A."/>
            <person name="Bunk B."/>
            <person name="Klenk H.-P."/>
            <person name="Fardeau M.-L."/>
            <person name="Spring S."/>
        </authorList>
    </citation>
    <scope>NUCLEOTIDE SEQUENCE [LARGE SCALE GENOMIC DNA]</scope>
    <source>
        <strain evidence="5 6">L21-TH-D2</strain>
    </source>
</reference>
<dbReference type="GO" id="GO:0003677">
    <property type="term" value="F:DNA binding"/>
    <property type="evidence" value="ECO:0007669"/>
    <property type="project" value="InterPro"/>
</dbReference>
<dbReference type="InterPro" id="IPR002173">
    <property type="entry name" value="Carboh/pur_kinase_PfkB_CS"/>
</dbReference>
<keyword evidence="3 5" id="KW-0418">Kinase</keyword>
<dbReference type="RefSeq" id="WP_006312072.1">
    <property type="nucleotide sequence ID" value="NZ_ARZA01000130.1"/>
</dbReference>
<dbReference type="GO" id="GO:0006355">
    <property type="term" value="P:regulation of DNA-templated transcription"/>
    <property type="evidence" value="ECO:0007669"/>
    <property type="project" value="InterPro"/>
</dbReference>
<dbReference type="PANTHER" id="PTHR10584:SF166">
    <property type="entry name" value="RIBOKINASE"/>
    <property type="match status" value="1"/>
</dbReference>
<proteinExistence type="inferred from homology"/>
<keyword evidence="6" id="KW-1185">Reference proteome</keyword>
<dbReference type="InterPro" id="IPR002139">
    <property type="entry name" value="Ribo/fructo_kinase"/>
</dbReference>
<dbReference type="Pfam" id="PF00294">
    <property type="entry name" value="PfkB"/>
    <property type="match status" value="1"/>
</dbReference>
<dbReference type="GO" id="GO:0050225">
    <property type="term" value="F:pseudouridine kinase activity"/>
    <property type="evidence" value="ECO:0007669"/>
    <property type="project" value="UniProtKB-EC"/>
</dbReference>
<dbReference type="InterPro" id="IPR029056">
    <property type="entry name" value="Ribokinase-like"/>
</dbReference>
<dbReference type="Gene3D" id="1.10.10.10">
    <property type="entry name" value="Winged helix-like DNA-binding domain superfamily/Winged helix DNA-binding domain"/>
    <property type="match status" value="1"/>
</dbReference>
<dbReference type="eggNOG" id="COG1522">
    <property type="taxonomic scope" value="Bacteria"/>
</dbReference>
<dbReference type="SMART" id="SM00419">
    <property type="entry name" value="HTH_CRP"/>
    <property type="match status" value="1"/>
</dbReference>
<accession>R1AVJ9</accession>
<dbReference type="Gene3D" id="3.40.1190.20">
    <property type="match status" value="1"/>
</dbReference>
<dbReference type="EC" id="2.7.1.83" evidence="5"/>
<dbReference type="EMBL" id="ARZA01000130">
    <property type="protein sequence ID" value="EOD00687.1"/>
    <property type="molecule type" value="Genomic_DNA"/>
</dbReference>
<dbReference type="GO" id="GO:0006796">
    <property type="term" value="P:phosphate-containing compound metabolic process"/>
    <property type="evidence" value="ECO:0007669"/>
    <property type="project" value="UniProtKB-ARBA"/>
</dbReference>
<dbReference type="STRING" id="1304284.L21TH_1288"/>
<evidence type="ECO:0000313" key="6">
    <source>
        <dbReference type="Proteomes" id="UP000013378"/>
    </source>
</evidence>
<dbReference type="PROSITE" id="PS00583">
    <property type="entry name" value="PFKB_KINASES_1"/>
    <property type="match status" value="1"/>
</dbReference>
<dbReference type="AlphaFoldDB" id="R1AVJ9"/>
<dbReference type="Pfam" id="PF13412">
    <property type="entry name" value="HTH_24"/>
    <property type="match status" value="1"/>
</dbReference>
<dbReference type="eggNOG" id="COG0524">
    <property type="taxonomic scope" value="Bacteria"/>
</dbReference>
<dbReference type="InterPro" id="IPR012318">
    <property type="entry name" value="HTH_CRP"/>
</dbReference>
<dbReference type="OrthoDB" id="9806249at2"/>
<dbReference type="CDD" id="cd01941">
    <property type="entry name" value="YeiC_kinase_like"/>
    <property type="match status" value="1"/>
</dbReference>
<evidence type="ECO:0000259" key="4">
    <source>
        <dbReference type="SMART" id="SM00419"/>
    </source>
</evidence>
<evidence type="ECO:0000256" key="2">
    <source>
        <dbReference type="ARBA" id="ARBA00022679"/>
    </source>
</evidence>
<evidence type="ECO:0000256" key="3">
    <source>
        <dbReference type="ARBA" id="ARBA00022777"/>
    </source>
</evidence>
<evidence type="ECO:0000256" key="1">
    <source>
        <dbReference type="ARBA" id="ARBA00010688"/>
    </source>
</evidence>
<keyword evidence="2 5" id="KW-0808">Transferase</keyword>
<comment type="similarity">
    <text evidence="1">Belongs to the carbohydrate kinase PfkB family.</text>
</comment>